<proteinExistence type="predicted"/>
<feature type="compositionally biased region" description="Basic and acidic residues" evidence="2">
    <location>
        <begin position="184"/>
        <end position="198"/>
    </location>
</feature>
<protein>
    <submittedName>
        <fullName evidence="3">Uncharacterized protein</fullName>
    </submittedName>
</protein>
<dbReference type="InParanoid" id="G0MBE3"/>
<feature type="region of interest" description="Disordered" evidence="2">
    <location>
        <begin position="1"/>
        <end position="44"/>
    </location>
</feature>
<dbReference type="HOGENOM" id="CLU_1220627_0_0_1"/>
<keyword evidence="1" id="KW-0175">Coiled coil</keyword>
<reference evidence="4" key="1">
    <citation type="submission" date="2011-07" db="EMBL/GenBank/DDBJ databases">
        <authorList>
            <consortium name="Caenorhabditis brenneri Sequencing and Analysis Consortium"/>
            <person name="Wilson R.K."/>
        </authorList>
    </citation>
    <scope>NUCLEOTIDE SEQUENCE [LARGE SCALE GENOMIC DNA]</scope>
    <source>
        <strain evidence="4">PB2801</strain>
    </source>
</reference>
<dbReference type="EMBL" id="GL379788">
    <property type="protein sequence ID" value="EGT40624.1"/>
    <property type="molecule type" value="Genomic_DNA"/>
</dbReference>
<evidence type="ECO:0000256" key="1">
    <source>
        <dbReference type="SAM" id="Coils"/>
    </source>
</evidence>
<gene>
    <name evidence="3" type="ORF">CAEBREN_15593</name>
</gene>
<accession>G0MBE3</accession>
<sequence>MDSADRATPPEVSTTEPSQTPSLTAHNTVSPSMQEKVKQATTLGKELSKDMEKWVFDTAKLREEKEELNKKEDDFVKRRDELYAFIKSELDKLVPGVMNWGSRRNISNELKAGNALNIESEALFQEDDRIKKKEEENGLLRQHCNDKKVIFDQLMDEITKMSTESEQMNQSLLAACSWKSHADESIHVDNSNSRDDVSMHSASDQPSSSRSG</sequence>
<feature type="coiled-coil region" evidence="1">
    <location>
        <begin position="51"/>
        <end position="81"/>
    </location>
</feature>
<keyword evidence="4" id="KW-1185">Reference proteome</keyword>
<evidence type="ECO:0000256" key="2">
    <source>
        <dbReference type="SAM" id="MobiDB-lite"/>
    </source>
</evidence>
<feature type="compositionally biased region" description="Polar residues" evidence="2">
    <location>
        <begin position="200"/>
        <end position="212"/>
    </location>
</feature>
<evidence type="ECO:0000313" key="4">
    <source>
        <dbReference type="Proteomes" id="UP000008068"/>
    </source>
</evidence>
<feature type="region of interest" description="Disordered" evidence="2">
    <location>
        <begin position="184"/>
        <end position="212"/>
    </location>
</feature>
<feature type="compositionally biased region" description="Polar residues" evidence="2">
    <location>
        <begin position="11"/>
        <end position="33"/>
    </location>
</feature>
<dbReference type="AlphaFoldDB" id="G0MBE3"/>
<organism evidence="4">
    <name type="scientific">Caenorhabditis brenneri</name>
    <name type="common">Nematode worm</name>
    <dbReference type="NCBI Taxonomy" id="135651"/>
    <lineage>
        <taxon>Eukaryota</taxon>
        <taxon>Metazoa</taxon>
        <taxon>Ecdysozoa</taxon>
        <taxon>Nematoda</taxon>
        <taxon>Chromadorea</taxon>
        <taxon>Rhabditida</taxon>
        <taxon>Rhabditina</taxon>
        <taxon>Rhabditomorpha</taxon>
        <taxon>Rhabditoidea</taxon>
        <taxon>Rhabditidae</taxon>
        <taxon>Peloderinae</taxon>
        <taxon>Caenorhabditis</taxon>
    </lineage>
</organism>
<dbReference type="Proteomes" id="UP000008068">
    <property type="component" value="Unassembled WGS sequence"/>
</dbReference>
<evidence type="ECO:0000313" key="3">
    <source>
        <dbReference type="EMBL" id="EGT40624.1"/>
    </source>
</evidence>
<name>G0MBE3_CAEBE</name>